<dbReference type="Proteomes" id="UP000030710">
    <property type="component" value="Unassembled WGS sequence"/>
</dbReference>
<evidence type="ECO:0000313" key="2">
    <source>
        <dbReference type="Proteomes" id="UP000030710"/>
    </source>
</evidence>
<dbReference type="AlphaFoldDB" id="U1MZW1"/>
<organism evidence="1 2">
    <name type="scientific">Haloquadratum walsbyi J07HQW2</name>
    <dbReference type="NCBI Taxonomy" id="1238425"/>
    <lineage>
        <taxon>Archaea</taxon>
        <taxon>Methanobacteriati</taxon>
        <taxon>Methanobacteriota</taxon>
        <taxon>Stenosarchaea group</taxon>
        <taxon>Halobacteria</taxon>
        <taxon>Halobacteriales</taxon>
        <taxon>Haloferacaceae</taxon>
        <taxon>Haloquadratum</taxon>
    </lineage>
</organism>
<dbReference type="HOGENOM" id="CLU_1700251_0_0_2"/>
<gene>
    <name evidence="1" type="ORF">J07HQW2_02531</name>
</gene>
<name>U1MZW1_9EURY</name>
<evidence type="ECO:0000313" key="1">
    <source>
        <dbReference type="EMBL" id="ERG96064.1"/>
    </source>
</evidence>
<proteinExistence type="predicted"/>
<accession>U1MZW1</accession>
<dbReference type="EMBL" id="KE356561">
    <property type="protein sequence ID" value="ERG96064.1"/>
    <property type="molecule type" value="Genomic_DNA"/>
</dbReference>
<reference evidence="1 2" key="1">
    <citation type="journal article" date="2013" name="PLoS ONE">
        <title>Assembly-driven community genomics of a hypersaline microbial ecosystem.</title>
        <authorList>
            <person name="Podell S."/>
            <person name="Ugalde J.A."/>
            <person name="Narasingarao P."/>
            <person name="Banfield J.F."/>
            <person name="Heidelberg K.B."/>
            <person name="Allen E.E."/>
        </authorList>
    </citation>
    <scope>NUCLEOTIDE SEQUENCE [LARGE SCALE GENOMIC DNA]</scope>
    <source>
        <strain evidence="2">J07HQW2</strain>
    </source>
</reference>
<protein>
    <submittedName>
        <fullName evidence="1">Uncharacterized protein</fullName>
    </submittedName>
</protein>
<sequence>MSLSLSLSLSLVSVSVSGSSTPQLLIGLGVIGWITTLLMATEIPLGVWSGLFIESWVVGASGDCLGRQTVTRPNWVVSLSVAMPSRGGSVDPGCGAGNSVSVETSISVAIPFPSSDPPKDKIDSQLGLTIPRQAVGPLVVIAGNLTPLVVVAFE</sequence>